<dbReference type="Pfam" id="PF08334">
    <property type="entry name" value="T2SSG"/>
    <property type="match status" value="1"/>
</dbReference>
<dbReference type="Pfam" id="PF07963">
    <property type="entry name" value="N_methyl"/>
    <property type="match status" value="1"/>
</dbReference>
<evidence type="ECO:0000313" key="14">
    <source>
        <dbReference type="Proteomes" id="UP001058120"/>
    </source>
</evidence>
<keyword evidence="5" id="KW-0488">Methylation</keyword>
<keyword evidence="7 11" id="KW-0812">Transmembrane</keyword>
<evidence type="ECO:0000259" key="12">
    <source>
        <dbReference type="Pfam" id="PF08334"/>
    </source>
</evidence>
<proteinExistence type="inferred from homology"/>
<dbReference type="EMBL" id="CP065938">
    <property type="protein sequence ID" value="UWX05625.1"/>
    <property type="molecule type" value="Genomic_DNA"/>
</dbReference>
<evidence type="ECO:0000256" key="7">
    <source>
        <dbReference type="ARBA" id="ARBA00022692"/>
    </source>
</evidence>
<keyword evidence="8 11" id="KW-1133">Transmembrane helix</keyword>
<feature type="region of interest" description="Disordered" evidence="10">
    <location>
        <begin position="125"/>
        <end position="146"/>
    </location>
</feature>
<dbReference type="InterPro" id="IPR012902">
    <property type="entry name" value="N_methyl_site"/>
</dbReference>
<dbReference type="InterPro" id="IPR010054">
    <property type="entry name" value="Type2_sec_GspG"/>
</dbReference>
<dbReference type="InterPro" id="IPR013545">
    <property type="entry name" value="T2SS_protein-GspG_C"/>
</dbReference>
<keyword evidence="14" id="KW-1185">Reference proteome</keyword>
<evidence type="ECO:0000256" key="1">
    <source>
        <dbReference type="ARBA" id="ARBA00004377"/>
    </source>
</evidence>
<protein>
    <recommendedName>
        <fullName evidence="3">Type II secretion system core protein G</fullName>
    </recommendedName>
</protein>
<dbReference type="InterPro" id="IPR000983">
    <property type="entry name" value="Bac_GSPG_pilin"/>
</dbReference>
<gene>
    <name evidence="13" type="primary">gspG</name>
    <name evidence="13" type="ORF">JBF11_09300</name>
</gene>
<evidence type="ECO:0000256" key="8">
    <source>
        <dbReference type="ARBA" id="ARBA00022989"/>
    </source>
</evidence>
<evidence type="ECO:0000256" key="11">
    <source>
        <dbReference type="SAM" id="Phobius"/>
    </source>
</evidence>
<evidence type="ECO:0000256" key="6">
    <source>
        <dbReference type="ARBA" id="ARBA00022519"/>
    </source>
</evidence>
<sequence>MLHSKKNDGFTLLELMIVLVILSILGAIITPQFMDEPHKARVVQAQMQIENLSTAVKKFYLDNGFYPSTEQGLEALVTKPTMGKTPKNYPANGYISKLPDDPWGNPYVYIVPGERTPFEIMSFGADGQEGGENEDQDIYGKDTAKE</sequence>
<evidence type="ECO:0000256" key="5">
    <source>
        <dbReference type="ARBA" id="ARBA00022481"/>
    </source>
</evidence>
<feature type="transmembrane region" description="Helical" evidence="11">
    <location>
        <begin position="12"/>
        <end position="34"/>
    </location>
</feature>
<keyword evidence="9 11" id="KW-0472">Membrane</keyword>
<dbReference type="RefSeq" id="WP_334315210.1">
    <property type="nucleotide sequence ID" value="NZ_CP065938.1"/>
</dbReference>
<dbReference type="InterPro" id="IPR045584">
    <property type="entry name" value="Pilin-like"/>
</dbReference>
<dbReference type="NCBIfam" id="TIGR02532">
    <property type="entry name" value="IV_pilin_GFxxxE"/>
    <property type="match status" value="1"/>
</dbReference>
<dbReference type="SUPFAM" id="SSF54523">
    <property type="entry name" value="Pili subunits"/>
    <property type="match status" value="1"/>
</dbReference>
<name>A0ABY5Y0E2_9BACT</name>
<reference evidence="13" key="1">
    <citation type="submission" date="2020-12" db="EMBL/GenBank/DDBJ databases">
        <title>Taurinivorans muris gen. nov., sp. nov., fundamental and realized metabolic niche of a ubiquitous sulfidogenic bacterium in the murine intestine.</title>
        <authorList>
            <person name="Ye H."/>
            <person name="Hanson B.T."/>
            <person name="Loy A."/>
        </authorList>
    </citation>
    <scope>NUCLEOTIDE SEQUENCE</scope>
    <source>
        <strain evidence="13">LT0009</strain>
    </source>
</reference>
<dbReference type="PANTHER" id="PTHR30093:SF44">
    <property type="entry name" value="TYPE II SECRETION SYSTEM CORE PROTEIN G"/>
    <property type="match status" value="1"/>
</dbReference>
<dbReference type="NCBIfam" id="TIGR01710">
    <property type="entry name" value="typeII_sec_gspG"/>
    <property type="match status" value="1"/>
</dbReference>
<evidence type="ECO:0000256" key="10">
    <source>
        <dbReference type="SAM" id="MobiDB-lite"/>
    </source>
</evidence>
<evidence type="ECO:0000313" key="13">
    <source>
        <dbReference type="EMBL" id="UWX05625.1"/>
    </source>
</evidence>
<comment type="similarity">
    <text evidence="2">Belongs to the GSP G family.</text>
</comment>
<feature type="domain" description="Type II secretion system protein GspG C-terminal" evidence="12">
    <location>
        <begin position="33"/>
        <end position="139"/>
    </location>
</feature>
<organism evidence="13 14">
    <name type="scientific">Taurinivorans muris</name>
    <dbReference type="NCBI Taxonomy" id="2787751"/>
    <lineage>
        <taxon>Bacteria</taxon>
        <taxon>Pseudomonadati</taxon>
        <taxon>Thermodesulfobacteriota</taxon>
        <taxon>Desulfovibrionia</taxon>
        <taxon>Desulfovibrionales</taxon>
        <taxon>Desulfovibrionaceae</taxon>
        <taxon>Taurinivorans</taxon>
    </lineage>
</organism>
<evidence type="ECO:0000256" key="2">
    <source>
        <dbReference type="ARBA" id="ARBA00009984"/>
    </source>
</evidence>
<dbReference type="Gene3D" id="3.30.700.10">
    <property type="entry name" value="Glycoprotein, Type 4 Pilin"/>
    <property type="match status" value="1"/>
</dbReference>
<dbReference type="Proteomes" id="UP001058120">
    <property type="component" value="Chromosome"/>
</dbReference>
<evidence type="ECO:0000256" key="9">
    <source>
        <dbReference type="ARBA" id="ARBA00023136"/>
    </source>
</evidence>
<accession>A0ABY5Y0E2</accession>
<evidence type="ECO:0000256" key="3">
    <source>
        <dbReference type="ARBA" id="ARBA00020042"/>
    </source>
</evidence>
<comment type="subcellular location">
    <subcellularLocation>
        <location evidence="1">Cell inner membrane</location>
        <topology evidence="1">Single-pass membrane protein</topology>
    </subcellularLocation>
</comment>
<dbReference type="PRINTS" id="PR00813">
    <property type="entry name" value="BCTERIALGSPG"/>
</dbReference>
<evidence type="ECO:0000256" key="4">
    <source>
        <dbReference type="ARBA" id="ARBA00022475"/>
    </source>
</evidence>
<dbReference type="PANTHER" id="PTHR30093">
    <property type="entry name" value="GENERAL SECRETION PATHWAY PROTEIN G"/>
    <property type="match status" value="1"/>
</dbReference>
<keyword evidence="4" id="KW-1003">Cell membrane</keyword>
<keyword evidence="6" id="KW-0997">Cell inner membrane</keyword>